<dbReference type="EMBL" id="QGNW01000435">
    <property type="protein sequence ID" value="RVW71543.1"/>
    <property type="molecule type" value="Genomic_DNA"/>
</dbReference>
<gene>
    <name evidence="2" type="ORF">CK203_048008</name>
</gene>
<dbReference type="AlphaFoldDB" id="A0A438GH65"/>
<organism evidence="2 3">
    <name type="scientific">Vitis vinifera</name>
    <name type="common">Grape</name>
    <dbReference type="NCBI Taxonomy" id="29760"/>
    <lineage>
        <taxon>Eukaryota</taxon>
        <taxon>Viridiplantae</taxon>
        <taxon>Streptophyta</taxon>
        <taxon>Embryophyta</taxon>
        <taxon>Tracheophyta</taxon>
        <taxon>Spermatophyta</taxon>
        <taxon>Magnoliopsida</taxon>
        <taxon>eudicotyledons</taxon>
        <taxon>Gunneridae</taxon>
        <taxon>Pentapetalae</taxon>
        <taxon>rosids</taxon>
        <taxon>Vitales</taxon>
        <taxon>Vitaceae</taxon>
        <taxon>Viteae</taxon>
        <taxon>Vitis</taxon>
    </lineage>
</organism>
<keyword evidence="1" id="KW-0732">Signal</keyword>
<name>A0A438GH65_VITVI</name>
<reference evidence="2 3" key="1">
    <citation type="journal article" date="2018" name="PLoS Genet.">
        <title>Population sequencing reveals clonal diversity and ancestral inbreeding in the grapevine cultivar Chardonnay.</title>
        <authorList>
            <person name="Roach M.J."/>
            <person name="Johnson D.L."/>
            <person name="Bohlmann J."/>
            <person name="van Vuuren H.J."/>
            <person name="Jones S.J."/>
            <person name="Pretorius I.S."/>
            <person name="Schmidt S.A."/>
            <person name="Borneman A.R."/>
        </authorList>
    </citation>
    <scope>NUCLEOTIDE SEQUENCE [LARGE SCALE GENOMIC DNA]</scope>
    <source>
        <strain evidence="3">cv. Chardonnay</strain>
        <tissue evidence="2">Leaf</tissue>
    </source>
</reference>
<dbReference type="PANTHER" id="PTHR34427">
    <property type="entry name" value="DUF4283 DOMAIN PROTEIN"/>
    <property type="match status" value="1"/>
</dbReference>
<feature type="signal peptide" evidence="1">
    <location>
        <begin position="1"/>
        <end position="22"/>
    </location>
</feature>
<protein>
    <submittedName>
        <fullName evidence="2">Uncharacterized protein</fullName>
    </submittedName>
</protein>
<dbReference type="Proteomes" id="UP000288805">
    <property type="component" value="Unassembled WGS sequence"/>
</dbReference>
<evidence type="ECO:0000313" key="3">
    <source>
        <dbReference type="Proteomes" id="UP000288805"/>
    </source>
</evidence>
<evidence type="ECO:0000256" key="1">
    <source>
        <dbReference type="SAM" id="SignalP"/>
    </source>
</evidence>
<feature type="chain" id="PRO_5019096742" evidence="1">
    <location>
        <begin position="23"/>
        <end position="246"/>
    </location>
</feature>
<comment type="caution">
    <text evidence="2">The sequence shown here is derived from an EMBL/GenBank/DDBJ whole genome shotgun (WGS) entry which is preliminary data.</text>
</comment>
<accession>A0A438GH65</accession>
<evidence type="ECO:0000313" key="2">
    <source>
        <dbReference type="EMBL" id="RVW71543.1"/>
    </source>
</evidence>
<sequence length="246" mass="27538">MMLSINFWCIIWSGMMVEGATSWTFIATRKEIPAVLESPKEAACLLMDNGGRKAFPMVESYAEVVNKGKQEFSEEIWVQGLPLHLWGEEFFKRLGDACQACGGFIAIDEETSERQLLQWARIVVKSNRKKVLRKLHVVVKVVSKERCKIPKMGDDGEDFTRMGGRVGREEESHVEGVYTLSTRLQWESCPQYALMRPLDLLGSEDKVGGSWFEVLDPSVFQALQVKGSSCVTSQPSKGIAKGLLGN</sequence>
<proteinExistence type="predicted"/>
<dbReference type="PANTHER" id="PTHR34427:SF5">
    <property type="entry name" value="DUF4283 DOMAIN-CONTAINING PROTEIN"/>
    <property type="match status" value="1"/>
</dbReference>